<organism evidence="2 3">
    <name type="scientific">Ajellomyces capsulatus (strain H88)</name>
    <name type="common">Darling's disease fungus</name>
    <name type="synonym">Histoplasma capsulatum</name>
    <dbReference type="NCBI Taxonomy" id="544711"/>
    <lineage>
        <taxon>Eukaryota</taxon>
        <taxon>Fungi</taxon>
        <taxon>Dikarya</taxon>
        <taxon>Ascomycota</taxon>
        <taxon>Pezizomycotina</taxon>
        <taxon>Eurotiomycetes</taxon>
        <taxon>Eurotiomycetidae</taxon>
        <taxon>Onygenales</taxon>
        <taxon>Ajellomycetaceae</taxon>
        <taxon>Histoplasma</taxon>
    </lineage>
</organism>
<dbReference type="VEuPathDB" id="FungiDB:I7I53_05452"/>
<evidence type="ECO:0000256" key="1">
    <source>
        <dbReference type="SAM" id="MobiDB-lite"/>
    </source>
</evidence>
<evidence type="ECO:0000313" key="3">
    <source>
        <dbReference type="Proteomes" id="UP000663419"/>
    </source>
</evidence>
<protein>
    <submittedName>
        <fullName evidence="2">Uncharacterized protein</fullName>
    </submittedName>
</protein>
<gene>
    <name evidence="2" type="ORF">I7I53_05452</name>
</gene>
<dbReference type="EMBL" id="CP069106">
    <property type="protein sequence ID" value="QSS57060.1"/>
    <property type="molecule type" value="Genomic_DNA"/>
</dbReference>
<feature type="region of interest" description="Disordered" evidence="1">
    <location>
        <begin position="1"/>
        <end position="26"/>
    </location>
</feature>
<sequence>MPSPGQVLPCPSPSSASPAGNLMGDLMRNEKYNPSITVPTRGPCIAINPTYPSFPSFFLSSAQLSSALSQKVRQIDLALFFFPSSFSWNSCPISNSSFPLSFLQPS</sequence>
<reference evidence="2" key="1">
    <citation type="submission" date="2021-01" db="EMBL/GenBank/DDBJ databases">
        <title>Chromosome-level genome assembly of a human fungal pathogen reveals clustering of transcriptionally co-regulated genes.</title>
        <authorList>
            <person name="Voorhies M."/>
            <person name="Cohen S."/>
            <person name="Shea T.P."/>
            <person name="Petrus S."/>
            <person name="Munoz J.F."/>
            <person name="Poplawski S."/>
            <person name="Goldman W.E."/>
            <person name="Michael T."/>
            <person name="Cuomo C.A."/>
            <person name="Sil A."/>
            <person name="Beyhan S."/>
        </authorList>
    </citation>
    <scope>NUCLEOTIDE SEQUENCE</scope>
    <source>
        <strain evidence="2">H88</strain>
    </source>
</reference>
<dbReference type="AlphaFoldDB" id="A0A8A1LUW8"/>
<name>A0A8A1LUW8_AJEC8</name>
<proteinExistence type="predicted"/>
<evidence type="ECO:0000313" key="2">
    <source>
        <dbReference type="EMBL" id="QSS57060.1"/>
    </source>
</evidence>
<accession>A0A8A1LUW8</accession>
<dbReference type="Proteomes" id="UP000663419">
    <property type="component" value="Chromosome 5"/>
</dbReference>